<protein>
    <submittedName>
        <fullName evidence="1">Uncharacterized protein</fullName>
    </submittedName>
</protein>
<dbReference type="Proteomes" id="UP000308199">
    <property type="component" value="Unassembled WGS sequence"/>
</dbReference>
<accession>A0A4S4K4E6</accession>
<evidence type="ECO:0000313" key="2">
    <source>
        <dbReference type="Proteomes" id="UP000308199"/>
    </source>
</evidence>
<feature type="non-terminal residue" evidence="1">
    <location>
        <position position="102"/>
    </location>
</feature>
<name>A0A4S4K4E6_9AGAM</name>
<evidence type="ECO:0000313" key="1">
    <source>
        <dbReference type="EMBL" id="THG92606.1"/>
    </source>
</evidence>
<organism evidence="1 2">
    <name type="scientific">Phellinidium pouzarii</name>
    <dbReference type="NCBI Taxonomy" id="167371"/>
    <lineage>
        <taxon>Eukaryota</taxon>
        <taxon>Fungi</taxon>
        <taxon>Dikarya</taxon>
        <taxon>Basidiomycota</taxon>
        <taxon>Agaricomycotina</taxon>
        <taxon>Agaricomycetes</taxon>
        <taxon>Hymenochaetales</taxon>
        <taxon>Hymenochaetaceae</taxon>
        <taxon>Phellinidium</taxon>
    </lineage>
</organism>
<sequence>MSGPPSQRSLPTLDILNATLPENLDPKRIAAEWFQDFATQIQTGDASRVVGLLLERGAFWRDTLALTWDFRTFEDATQISRFLHAVLPSAGLTNLQLKTDPD</sequence>
<dbReference type="EMBL" id="SGPK01001657">
    <property type="protein sequence ID" value="THG92606.1"/>
    <property type="molecule type" value="Genomic_DNA"/>
</dbReference>
<dbReference type="AlphaFoldDB" id="A0A4S4K4E6"/>
<keyword evidence="2" id="KW-1185">Reference proteome</keyword>
<proteinExistence type="predicted"/>
<comment type="caution">
    <text evidence="1">The sequence shown here is derived from an EMBL/GenBank/DDBJ whole genome shotgun (WGS) entry which is preliminary data.</text>
</comment>
<reference evidence="1 2" key="1">
    <citation type="submission" date="2019-02" db="EMBL/GenBank/DDBJ databases">
        <title>Genome sequencing of the rare red list fungi Phellinidium pouzarii.</title>
        <authorList>
            <person name="Buettner E."/>
            <person name="Kellner H."/>
        </authorList>
    </citation>
    <scope>NUCLEOTIDE SEQUENCE [LARGE SCALE GENOMIC DNA]</scope>
    <source>
        <strain evidence="1 2">DSM 108285</strain>
    </source>
</reference>
<gene>
    <name evidence="1" type="ORF">EW145_g8657</name>
</gene>
<dbReference type="OrthoDB" id="74360at2759"/>